<dbReference type="Proteomes" id="UP001172911">
    <property type="component" value="Unassembled WGS sequence"/>
</dbReference>
<dbReference type="PANTHER" id="PTHR43798:SF31">
    <property type="entry name" value="AB HYDROLASE SUPERFAMILY PROTEIN YCLE"/>
    <property type="match status" value="1"/>
</dbReference>
<sequence>MGYYITVEPGINVYVEDLNPAGHRTILLIHGWPGNHNLFEYQLEQLPKMGYRCVAMDCRGFGLSDKPWSGYDYNRLSDDIRCVVDALKLQNFTLGGHSTGGAICVRYMARHNGYGVSKLALFAAAAPSLIQRPYFPYGLNREAVINIIQGVYTDRPKTLRDFGSMIFHNYVSEPLSDWIFYLGLQAAGWSTAAIANTWLDEEGLFNDLKTIKVPTLILHGINDQVCLFPLAIAQNNSIKNSKLVPFESCGHFLFYDQRERFNEELIKFIEV</sequence>
<evidence type="ECO:0000313" key="4">
    <source>
        <dbReference type="Proteomes" id="UP001172911"/>
    </source>
</evidence>
<dbReference type="Gene3D" id="3.40.50.1820">
    <property type="entry name" value="alpha/beta hydrolase"/>
    <property type="match status" value="1"/>
</dbReference>
<dbReference type="EMBL" id="JARPTC010000011">
    <property type="protein sequence ID" value="MDO7787155.1"/>
    <property type="molecule type" value="Genomic_DNA"/>
</dbReference>
<keyword evidence="4" id="KW-1185">Reference proteome</keyword>
<protein>
    <submittedName>
        <fullName evidence="3">Alpha/beta hydrolase</fullName>
    </submittedName>
</protein>
<evidence type="ECO:0000313" key="3">
    <source>
        <dbReference type="EMBL" id="MDO7787155.1"/>
    </source>
</evidence>
<dbReference type="AlphaFoldDB" id="A0AAW7ZEC6"/>
<evidence type="ECO:0000256" key="1">
    <source>
        <dbReference type="ARBA" id="ARBA00022801"/>
    </source>
</evidence>
<proteinExistence type="predicted"/>
<dbReference type="PRINTS" id="PR00412">
    <property type="entry name" value="EPOXHYDRLASE"/>
</dbReference>
<keyword evidence="1 3" id="KW-0378">Hydrolase</keyword>
<dbReference type="InterPro" id="IPR029058">
    <property type="entry name" value="AB_hydrolase_fold"/>
</dbReference>
<dbReference type="InterPro" id="IPR000639">
    <property type="entry name" value="Epox_hydrolase-like"/>
</dbReference>
<dbReference type="RefSeq" id="WP_304542301.1">
    <property type="nucleotide sequence ID" value="NZ_JARPTC010000011.1"/>
</dbReference>
<feature type="domain" description="AB hydrolase-1" evidence="2">
    <location>
        <begin position="25"/>
        <end position="132"/>
    </location>
</feature>
<dbReference type="InterPro" id="IPR000073">
    <property type="entry name" value="AB_hydrolase_1"/>
</dbReference>
<evidence type="ECO:0000259" key="2">
    <source>
        <dbReference type="Pfam" id="PF00561"/>
    </source>
</evidence>
<comment type="caution">
    <text evidence="3">The sequence shown here is derived from an EMBL/GenBank/DDBJ whole genome shotgun (WGS) entry which is preliminary data.</text>
</comment>
<dbReference type="PANTHER" id="PTHR43798">
    <property type="entry name" value="MONOACYLGLYCEROL LIPASE"/>
    <property type="match status" value="1"/>
</dbReference>
<accession>A0AAW7ZEC6</accession>
<reference evidence="3" key="1">
    <citation type="journal article" date="2023" name="J. Hazard. Mater.">
        <title>Anaerobic biodegradation of pyrene and benzo[a]pyrene by a new sulfate-reducing Desulforamulus aquiferis strain DSA.</title>
        <authorList>
            <person name="Zhang Z."/>
            <person name="Sun J."/>
            <person name="Gong X."/>
            <person name="Wang C."/>
            <person name="Wang H."/>
        </authorList>
    </citation>
    <scope>NUCLEOTIDE SEQUENCE</scope>
    <source>
        <strain evidence="3">DSA</strain>
    </source>
</reference>
<dbReference type="GO" id="GO:0016787">
    <property type="term" value="F:hydrolase activity"/>
    <property type="evidence" value="ECO:0007669"/>
    <property type="project" value="UniProtKB-KW"/>
</dbReference>
<organism evidence="3 4">
    <name type="scientific">Desulforamulus aquiferis</name>
    <dbReference type="NCBI Taxonomy" id="1397668"/>
    <lineage>
        <taxon>Bacteria</taxon>
        <taxon>Bacillati</taxon>
        <taxon>Bacillota</taxon>
        <taxon>Clostridia</taxon>
        <taxon>Eubacteriales</taxon>
        <taxon>Peptococcaceae</taxon>
        <taxon>Desulforamulus</taxon>
    </lineage>
</organism>
<dbReference type="SUPFAM" id="SSF53474">
    <property type="entry name" value="alpha/beta-Hydrolases"/>
    <property type="match status" value="1"/>
</dbReference>
<dbReference type="Pfam" id="PF00561">
    <property type="entry name" value="Abhydrolase_1"/>
    <property type="match status" value="1"/>
</dbReference>
<dbReference type="GO" id="GO:0016020">
    <property type="term" value="C:membrane"/>
    <property type="evidence" value="ECO:0007669"/>
    <property type="project" value="TreeGrafter"/>
</dbReference>
<dbReference type="PRINTS" id="PR00111">
    <property type="entry name" value="ABHYDROLASE"/>
</dbReference>
<gene>
    <name evidence="3" type="ORF">P6N53_07985</name>
</gene>
<reference evidence="3" key="2">
    <citation type="submission" date="2023-03" db="EMBL/GenBank/DDBJ databases">
        <authorList>
            <person name="Zhang Z."/>
        </authorList>
    </citation>
    <scope>NUCLEOTIDE SEQUENCE</scope>
    <source>
        <strain evidence="3">DSA</strain>
    </source>
</reference>
<dbReference type="InterPro" id="IPR050266">
    <property type="entry name" value="AB_hydrolase_sf"/>
</dbReference>
<name>A0AAW7ZEC6_9FIRM</name>